<dbReference type="Gene3D" id="3.40.50.300">
    <property type="entry name" value="P-loop containing nucleotide triphosphate hydrolases"/>
    <property type="match status" value="1"/>
</dbReference>
<dbReference type="GO" id="GO:0003676">
    <property type="term" value="F:nucleic acid binding"/>
    <property type="evidence" value="ECO:0007669"/>
    <property type="project" value="InterPro"/>
</dbReference>
<accession>A0A223LIJ9</accession>
<dbReference type="Pfam" id="PF00270">
    <property type="entry name" value="DEAD"/>
    <property type="match status" value="1"/>
</dbReference>
<dbReference type="GO" id="GO:0005524">
    <property type="term" value="F:ATP binding"/>
    <property type="evidence" value="ECO:0007669"/>
    <property type="project" value="InterPro"/>
</dbReference>
<dbReference type="KEGG" id="vg:54981659"/>
<organism evidence="2 3">
    <name type="scientific">Pseudoalteromonas phage J2-1</name>
    <dbReference type="NCBI Taxonomy" id="2023998"/>
    <lineage>
        <taxon>Viruses</taxon>
        <taxon>Duplodnaviria</taxon>
        <taxon>Heunggongvirae</taxon>
        <taxon>Uroviricota</taxon>
        <taxon>Caudoviricetes</taxon>
        <taxon>Qingdaovirus</taxon>
        <taxon>Qingdaovirus J21</taxon>
    </lineage>
</organism>
<proteinExistence type="predicted"/>
<dbReference type="GeneID" id="54981659"/>
<sequence length="526" mass="60806">MTRRDNSRVIEYLELSAGMGKTYSTIKWIVEEQIPQGNKWVYVAPSKELINETAQVIESIDDSVDFCIITDDYFKGVMVNTIELLKENTSDIYLITHANLENIITKCETHIFEGFNVVVDELPSVFNMHDISLSNESDFIKSRLVKSDDYDNVFTLDKSKTALENLKKDGERNGSKKITYFAKALKETNTVLRQEMSDYVVYQTYSVLDYRYFIETSNRVVFLGAKINNTLTSGLLERQGISFEVFNDVKPIRSEYLNQERVTIYYLTDENVDSGCTSSLLNAAFNLKTGKKLSYREYRHLPNGMDDLDEGFVNVYQEYVNRACDKLGEDFLYTVNYIPKTKVYKDVMFEGVPYGTCIPYGCHGLNGYSHYTKVLSLFCYKPSPLHKSLLAYLKVLYDFPDIEGKYIDMKYKDASYQVCTRSALRRFDLPNEKIEFIVPDIDVAHYIKDNYIPNCVIDNSLALYIPDNRENNGGLNKDILAKKFNLDKKESAKFRNFKSYFRKTKGREPTEEECNTKINNIISKRG</sequence>
<dbReference type="InterPro" id="IPR027417">
    <property type="entry name" value="P-loop_NTPase"/>
</dbReference>
<feature type="domain" description="DEAD/DEAH-box helicase" evidence="1">
    <location>
        <begin position="16"/>
        <end position="128"/>
    </location>
</feature>
<dbReference type="InterPro" id="IPR011545">
    <property type="entry name" value="DEAD/DEAH_box_helicase_dom"/>
</dbReference>
<dbReference type="RefSeq" id="YP_009791477.1">
    <property type="nucleotide sequence ID" value="NC_047839.1"/>
</dbReference>
<dbReference type="Proteomes" id="UP000222256">
    <property type="component" value="Segment"/>
</dbReference>
<dbReference type="SUPFAM" id="SSF52540">
    <property type="entry name" value="P-loop containing nucleoside triphosphate hydrolases"/>
    <property type="match status" value="1"/>
</dbReference>
<reference evidence="2 3" key="1">
    <citation type="submission" date="2017-06" db="EMBL/GenBank/DDBJ databases">
        <title>A Novel Lytic Pseudoalteromonas phage Isolated from Qingdao coast of China.</title>
        <authorList>
            <person name="Li H."/>
        </authorList>
    </citation>
    <scope>NUCLEOTIDE SEQUENCE [LARGE SCALE GENOMIC DNA]</scope>
</reference>
<evidence type="ECO:0000259" key="1">
    <source>
        <dbReference type="Pfam" id="PF00270"/>
    </source>
</evidence>
<evidence type="ECO:0000313" key="2">
    <source>
        <dbReference type="EMBL" id="ASU03336.1"/>
    </source>
</evidence>
<dbReference type="EMBL" id="MF370964">
    <property type="protein sequence ID" value="ASU03336.1"/>
    <property type="molecule type" value="Genomic_DNA"/>
</dbReference>
<evidence type="ECO:0000313" key="3">
    <source>
        <dbReference type="Proteomes" id="UP000222256"/>
    </source>
</evidence>
<name>A0A223LIJ9_9CAUD</name>
<protein>
    <recommendedName>
        <fullName evidence="1">DEAD/DEAH-box helicase domain-containing protein</fullName>
    </recommendedName>
</protein>
<keyword evidence="3" id="KW-1185">Reference proteome</keyword>